<proteinExistence type="predicted"/>
<dbReference type="EMBL" id="JANPWB010000012">
    <property type="protein sequence ID" value="KAJ1117037.1"/>
    <property type="molecule type" value="Genomic_DNA"/>
</dbReference>
<keyword evidence="2" id="KW-1185">Reference proteome</keyword>
<evidence type="ECO:0000313" key="2">
    <source>
        <dbReference type="Proteomes" id="UP001066276"/>
    </source>
</evidence>
<protein>
    <submittedName>
        <fullName evidence="1">Uncharacterized protein</fullName>
    </submittedName>
</protein>
<reference evidence="1" key="1">
    <citation type="journal article" date="2022" name="bioRxiv">
        <title>Sequencing and chromosome-scale assembly of the giantPleurodeles waltlgenome.</title>
        <authorList>
            <person name="Brown T."/>
            <person name="Elewa A."/>
            <person name="Iarovenko S."/>
            <person name="Subramanian E."/>
            <person name="Araus A.J."/>
            <person name="Petzold A."/>
            <person name="Susuki M."/>
            <person name="Suzuki K.-i.T."/>
            <person name="Hayashi T."/>
            <person name="Toyoda A."/>
            <person name="Oliveira C."/>
            <person name="Osipova E."/>
            <person name="Leigh N.D."/>
            <person name="Simon A."/>
            <person name="Yun M.H."/>
        </authorList>
    </citation>
    <scope>NUCLEOTIDE SEQUENCE</scope>
    <source>
        <strain evidence="1">20211129_DDA</strain>
        <tissue evidence="1">Liver</tissue>
    </source>
</reference>
<dbReference type="AlphaFoldDB" id="A0AAV7NPN7"/>
<comment type="caution">
    <text evidence="1">The sequence shown here is derived from an EMBL/GenBank/DDBJ whole genome shotgun (WGS) entry which is preliminary data.</text>
</comment>
<gene>
    <name evidence="1" type="ORF">NDU88_005238</name>
</gene>
<sequence>MIALCLAFKPVNYEAEQKVDGCKKRLECGDPPAADSAYTAWYQTLPGIIADREREGSTVLRRAQRREVELGARCRLPETPELHAAGDAERCRRRQSRSR</sequence>
<organism evidence="1 2">
    <name type="scientific">Pleurodeles waltl</name>
    <name type="common">Iberian ribbed newt</name>
    <dbReference type="NCBI Taxonomy" id="8319"/>
    <lineage>
        <taxon>Eukaryota</taxon>
        <taxon>Metazoa</taxon>
        <taxon>Chordata</taxon>
        <taxon>Craniata</taxon>
        <taxon>Vertebrata</taxon>
        <taxon>Euteleostomi</taxon>
        <taxon>Amphibia</taxon>
        <taxon>Batrachia</taxon>
        <taxon>Caudata</taxon>
        <taxon>Salamandroidea</taxon>
        <taxon>Salamandridae</taxon>
        <taxon>Pleurodelinae</taxon>
        <taxon>Pleurodeles</taxon>
    </lineage>
</organism>
<dbReference type="Proteomes" id="UP001066276">
    <property type="component" value="Chromosome 8"/>
</dbReference>
<name>A0AAV7NPN7_PLEWA</name>
<accession>A0AAV7NPN7</accession>
<evidence type="ECO:0000313" key="1">
    <source>
        <dbReference type="EMBL" id="KAJ1117037.1"/>
    </source>
</evidence>